<evidence type="ECO:0008006" key="3">
    <source>
        <dbReference type="Google" id="ProtNLM"/>
    </source>
</evidence>
<comment type="caution">
    <text evidence="1">The sequence shown here is derived from an EMBL/GenBank/DDBJ whole genome shotgun (WGS) entry which is preliminary data.</text>
</comment>
<dbReference type="Proteomes" id="UP001282284">
    <property type="component" value="Unassembled WGS sequence"/>
</dbReference>
<protein>
    <recommendedName>
        <fullName evidence="3">DUF4129 domain-containing protein</fullName>
    </recommendedName>
</protein>
<keyword evidence="2" id="KW-1185">Reference proteome</keyword>
<evidence type="ECO:0000313" key="2">
    <source>
        <dbReference type="Proteomes" id="UP001282284"/>
    </source>
</evidence>
<organism evidence="1 2">
    <name type="scientific">Sporosarcina saromensis</name>
    <dbReference type="NCBI Taxonomy" id="359365"/>
    <lineage>
        <taxon>Bacteria</taxon>
        <taxon>Bacillati</taxon>
        <taxon>Bacillota</taxon>
        <taxon>Bacilli</taxon>
        <taxon>Bacillales</taxon>
        <taxon>Caryophanaceae</taxon>
        <taxon>Sporosarcina</taxon>
    </lineage>
</organism>
<proteinExistence type="predicted"/>
<gene>
    <name evidence="1" type="ORF">QT711_16685</name>
</gene>
<evidence type="ECO:0000313" key="1">
    <source>
        <dbReference type="EMBL" id="MDW0114834.1"/>
    </source>
</evidence>
<dbReference type="RefSeq" id="WP_317946165.1">
    <property type="nucleotide sequence ID" value="NZ_JAUBDI010000023.1"/>
</dbReference>
<reference evidence="1 2" key="1">
    <citation type="submission" date="2023-06" db="EMBL/GenBank/DDBJ databases">
        <title>Sporosarcina sp. nov., isolated from Korean traditional fermented seafood 'Jeotgal'.</title>
        <authorList>
            <person name="Yang A.I."/>
            <person name="Shin N.-R."/>
        </authorList>
    </citation>
    <scope>NUCLEOTIDE SEQUENCE [LARGE SCALE GENOMIC DNA]</scope>
    <source>
        <strain evidence="1 2">KCTC13119</strain>
    </source>
</reference>
<accession>A0ABU4GCX8</accession>
<name>A0ABU4GCX8_9BACL</name>
<sequence>MTLSEFATSVDSYFGGKQMQKLTEVYEQGVYGGYTIDQEWATLKEIWEDLIIRASG</sequence>
<dbReference type="EMBL" id="JAUBDI010000023">
    <property type="protein sequence ID" value="MDW0114834.1"/>
    <property type="molecule type" value="Genomic_DNA"/>
</dbReference>